<organism evidence="3 4">
    <name type="scientific">Treponema parvum</name>
    <dbReference type="NCBI Taxonomy" id="138851"/>
    <lineage>
        <taxon>Bacteria</taxon>
        <taxon>Pseudomonadati</taxon>
        <taxon>Spirochaetota</taxon>
        <taxon>Spirochaetia</taxon>
        <taxon>Spirochaetales</taxon>
        <taxon>Treponemataceae</taxon>
        <taxon>Treponema</taxon>
    </lineage>
</organism>
<protein>
    <submittedName>
        <fullName evidence="3">AAA family ATPase</fullName>
    </submittedName>
</protein>
<proteinExistence type="predicted"/>
<accession>A0A975F0M9</accession>
<dbReference type="GO" id="GO:0006302">
    <property type="term" value="P:double-strand break repair"/>
    <property type="evidence" value="ECO:0007669"/>
    <property type="project" value="TreeGrafter"/>
</dbReference>
<dbReference type="PANTHER" id="PTHR32182">
    <property type="entry name" value="DNA REPLICATION AND REPAIR PROTEIN RECF"/>
    <property type="match status" value="1"/>
</dbReference>
<name>A0A975F0M9_9SPIR</name>
<reference evidence="3" key="1">
    <citation type="submission" date="2020-05" db="EMBL/GenBank/DDBJ databases">
        <authorList>
            <person name="Zeng H."/>
            <person name="Chan Y.K."/>
            <person name="Watt R.M."/>
        </authorList>
    </citation>
    <scope>NUCLEOTIDE SEQUENCE</scope>
    <source>
        <strain evidence="3">ATCC 700773</strain>
    </source>
</reference>
<evidence type="ECO:0000256" key="1">
    <source>
        <dbReference type="SAM" id="Coils"/>
    </source>
</evidence>
<dbReference type="Pfam" id="PF13166">
    <property type="entry name" value="AAA_13"/>
    <property type="match status" value="1"/>
</dbReference>
<feature type="coiled-coil region" evidence="1">
    <location>
        <begin position="91"/>
        <end position="118"/>
    </location>
</feature>
<dbReference type="PANTHER" id="PTHR32182:SF22">
    <property type="entry name" value="ATP-DEPENDENT ENDONUCLEASE, OLD FAMILY-RELATED"/>
    <property type="match status" value="1"/>
</dbReference>
<evidence type="ECO:0000313" key="4">
    <source>
        <dbReference type="Proteomes" id="UP000671995"/>
    </source>
</evidence>
<reference evidence="3" key="2">
    <citation type="journal article" date="2021" name="Microbiol. Resour. Announc.">
        <title>Complete Genome Sequences of Three Human Oral Treponema parvum Isolates.</title>
        <authorList>
            <person name="Zeng H."/>
            <person name="Watt R.M."/>
        </authorList>
    </citation>
    <scope>NUCLEOTIDE SEQUENCE</scope>
    <source>
        <strain evidence="3">ATCC 700773</strain>
    </source>
</reference>
<dbReference type="InterPro" id="IPR027417">
    <property type="entry name" value="P-loop_NTPase"/>
</dbReference>
<dbReference type="EMBL" id="CP054257">
    <property type="protein sequence ID" value="QTQ12202.1"/>
    <property type="molecule type" value="Genomic_DNA"/>
</dbReference>
<dbReference type="Proteomes" id="UP000671995">
    <property type="component" value="Chromosome"/>
</dbReference>
<dbReference type="Gene3D" id="3.40.50.300">
    <property type="entry name" value="P-loop containing nucleotide triphosphate hydrolases"/>
    <property type="match status" value="2"/>
</dbReference>
<evidence type="ECO:0000313" key="3">
    <source>
        <dbReference type="EMBL" id="QTQ12202.1"/>
    </source>
</evidence>
<dbReference type="GO" id="GO:0000731">
    <property type="term" value="P:DNA synthesis involved in DNA repair"/>
    <property type="evidence" value="ECO:0007669"/>
    <property type="project" value="TreeGrafter"/>
</dbReference>
<gene>
    <name evidence="3" type="ORF">HRI96_08330</name>
</gene>
<dbReference type="InterPro" id="IPR026866">
    <property type="entry name" value="CR006_AAA"/>
</dbReference>
<dbReference type="AlphaFoldDB" id="A0A975F0M9"/>
<dbReference type="SUPFAM" id="SSF52540">
    <property type="entry name" value="P-loop containing nucleoside triphosphate hydrolases"/>
    <property type="match status" value="1"/>
</dbReference>
<dbReference type="RefSeq" id="WP_210116916.1">
    <property type="nucleotide sequence ID" value="NZ_CP054257.1"/>
</dbReference>
<evidence type="ECO:0000259" key="2">
    <source>
        <dbReference type="Pfam" id="PF13166"/>
    </source>
</evidence>
<feature type="coiled-coil region" evidence="1">
    <location>
        <begin position="402"/>
        <end position="450"/>
    </location>
</feature>
<feature type="domain" description="Protein CR006 P-loop" evidence="2">
    <location>
        <begin position="15"/>
        <end position="720"/>
    </location>
</feature>
<sequence>MIEKIEIKDTATYIDETLDNLSKVNFIYGNNGSGKTTISRIITNESAYPNCKIYWKSNHTLETVVYNTDFINDNFEQSEEIKGIFTLGKEEADTQKKIKDEKNNIEDITNKINELTDSLFVNEENIKNQNTISKEKFWKIKQAFDKEKTPLVNAIAGARGKIDTFFDRVLSEYKNNKSELKTKEELEEIARQCYVDSSEQLLPVTIIPYSEIENLESNEILNKSIVGKDDLDIADLIKSLKNSDWVKTGMKYVSLSNSKCPFCQQTLPANLEERLNDYFDVTYENDKNTVIKLKRDYSNAISIYLDNVNKLLSSSYEQLNKDELKITFTSLQKITDSNFNEINKKLENLSQKFALKSILDYCKKIDAIILDANNKINEHNKFIQNIKTEKQKLEPLVWKYICNELKDDIKEYSDNIGKLETEKANLESDKSEKNTELAEHETTLAELEKKQTSVKPTLDSINKLLADFNFTGFKLELGGDEFTYKIIRLDGTPVEKTLSEGEKSFVTFLYFYNLLKGSQATTGLANNRIVVIDDPVSSLDNDILFVVSTLIRRLFENISNNTSNIKQLFIFTHNAYFFNEVTYNNGFLKNPEVRYILIKKYNNETKIKNCINEKPINSTYDNLWNEVRIAEKDKTSINIVSIQNTMRRIIEYYFQFLGGIDIKNLHTSKILKDKDDIAIYRSLLSWVNSGSHSSFDDLFYVDSDDSLLEKYLIVFKKIFEDSGNIAHYNMMMKIEGEQ</sequence>
<keyword evidence="1" id="KW-0175">Coiled coil</keyword>